<evidence type="ECO:0000256" key="5">
    <source>
        <dbReference type="ARBA" id="ARBA00022692"/>
    </source>
</evidence>
<dbReference type="InterPro" id="IPR038731">
    <property type="entry name" value="RgtA/B/C-like"/>
</dbReference>
<dbReference type="PANTHER" id="PTHR33908:SF11">
    <property type="entry name" value="MEMBRANE PROTEIN"/>
    <property type="match status" value="1"/>
</dbReference>
<dbReference type="AlphaFoldDB" id="A0ABD5TCI5"/>
<feature type="transmembrane region" description="Helical" evidence="8">
    <location>
        <begin position="153"/>
        <end position="170"/>
    </location>
</feature>
<feature type="transmembrane region" description="Helical" evidence="8">
    <location>
        <begin position="334"/>
        <end position="358"/>
    </location>
</feature>
<dbReference type="GO" id="GO:0008610">
    <property type="term" value="P:lipid biosynthetic process"/>
    <property type="evidence" value="ECO:0007669"/>
    <property type="project" value="UniProtKB-ARBA"/>
</dbReference>
<comment type="subcellular location">
    <subcellularLocation>
        <location evidence="1">Cell membrane</location>
        <topology evidence="1">Multi-pass membrane protein</topology>
    </subcellularLocation>
</comment>
<dbReference type="Proteomes" id="UP001596443">
    <property type="component" value="Unassembled WGS sequence"/>
</dbReference>
<feature type="transmembrane region" description="Helical" evidence="8">
    <location>
        <begin position="279"/>
        <end position="301"/>
    </location>
</feature>
<evidence type="ECO:0000313" key="11">
    <source>
        <dbReference type="Proteomes" id="UP001596443"/>
    </source>
</evidence>
<organism evidence="10 11">
    <name type="scientific">Halobaculum halobium</name>
    <dbReference type="NCBI Taxonomy" id="3032281"/>
    <lineage>
        <taxon>Archaea</taxon>
        <taxon>Methanobacteriati</taxon>
        <taxon>Methanobacteriota</taxon>
        <taxon>Stenosarchaea group</taxon>
        <taxon>Halobacteria</taxon>
        <taxon>Halobacteriales</taxon>
        <taxon>Haloferacaceae</taxon>
        <taxon>Halobaculum</taxon>
    </lineage>
</organism>
<dbReference type="EC" id="2.4.-.-" evidence="10"/>
<dbReference type="Pfam" id="PF13231">
    <property type="entry name" value="PMT_2"/>
    <property type="match status" value="1"/>
</dbReference>
<keyword evidence="7 8" id="KW-0472">Membrane</keyword>
<dbReference type="InterPro" id="IPR050297">
    <property type="entry name" value="LipidA_mod_glycosyltrf_83"/>
</dbReference>
<dbReference type="RefSeq" id="WP_284063402.1">
    <property type="nucleotide sequence ID" value="NZ_CP126158.1"/>
</dbReference>
<protein>
    <submittedName>
        <fullName evidence="10">Glycosyltransferase family 39 protein</fullName>
        <ecNumber evidence="10">2.4.-.-</ecNumber>
    </submittedName>
</protein>
<gene>
    <name evidence="10" type="ORF">ACFQFD_14400</name>
</gene>
<evidence type="ECO:0000256" key="1">
    <source>
        <dbReference type="ARBA" id="ARBA00004651"/>
    </source>
</evidence>
<dbReference type="GeneID" id="81210254"/>
<feature type="transmembrane region" description="Helical" evidence="8">
    <location>
        <begin position="177"/>
        <end position="209"/>
    </location>
</feature>
<feature type="transmembrane region" description="Helical" evidence="8">
    <location>
        <begin position="129"/>
        <end position="147"/>
    </location>
</feature>
<keyword evidence="2" id="KW-1003">Cell membrane</keyword>
<keyword evidence="3 10" id="KW-0328">Glycosyltransferase</keyword>
<evidence type="ECO:0000313" key="10">
    <source>
        <dbReference type="EMBL" id="MFC6787142.1"/>
    </source>
</evidence>
<feature type="transmembrane region" description="Helical" evidence="8">
    <location>
        <begin position="370"/>
        <end position="389"/>
    </location>
</feature>
<reference evidence="10 11" key="1">
    <citation type="journal article" date="2019" name="Int. J. Syst. Evol. Microbiol.">
        <title>The Global Catalogue of Microorganisms (GCM) 10K type strain sequencing project: providing services to taxonomists for standard genome sequencing and annotation.</title>
        <authorList>
            <consortium name="The Broad Institute Genomics Platform"/>
            <consortium name="The Broad Institute Genome Sequencing Center for Infectious Disease"/>
            <person name="Wu L."/>
            <person name="Ma J."/>
        </authorList>
    </citation>
    <scope>NUCLEOTIDE SEQUENCE [LARGE SCALE GENOMIC DNA]</scope>
    <source>
        <strain evidence="10 11">SYNS20</strain>
    </source>
</reference>
<accession>A0ABD5TCI5</accession>
<keyword evidence="6 8" id="KW-1133">Transmembrane helix</keyword>
<evidence type="ECO:0000256" key="8">
    <source>
        <dbReference type="SAM" id="Phobius"/>
    </source>
</evidence>
<dbReference type="GO" id="GO:0005886">
    <property type="term" value="C:plasma membrane"/>
    <property type="evidence" value="ECO:0007669"/>
    <property type="project" value="UniProtKB-SubCell"/>
</dbReference>
<comment type="caution">
    <text evidence="10">The sequence shown here is derived from an EMBL/GenBank/DDBJ whole genome shotgun (WGS) entry which is preliminary data.</text>
</comment>
<sequence>MSNARLRSLTETLSHIQRSLTDRLPITGGVEFLILVLLTFTILAHINLFTIRVPRDAGAFLTIADGILEGQLPYREYVDHKPPGIYYTLAAVLVIDRSVETARTLLLVTNVATSALLVTVARNCWSRDVGLLAALLYLAALPLYQGVFLLTEPFLALALVATVVMLSRYVEHRDLKFAAAAGFAIGAALLFKQVALAGLPIFAVAIVILPAVHDNRLALPISYHYLRPLVPLAIGFAVPLLITSGYFIANDSIGELLFWTTTANVGYGIMSPTRTLKLIIERVGLATELWLIAAISTGLLLTVAKREWAVWGAVFTALLVATAVPLIVHQFHHYFITMLPFVVLLTAGGIFVAGEWLAERFELSSVVTRRGLIIGVLVITSPIIGPTAINTVTVPGGDGTLADQRVLADRIAMETDPNEPIVLLSAEPQFYFLADRRPMGRNVYYLPINRGISYTDAGLARRIASTRPPVVIIRDCRTLSRSCMVVRDQYLGPDDYHRGLRYWRDSESP</sequence>
<evidence type="ECO:0000256" key="7">
    <source>
        <dbReference type="ARBA" id="ARBA00023136"/>
    </source>
</evidence>
<dbReference type="EMBL" id="JBHSWX010000012">
    <property type="protein sequence ID" value="MFC6787142.1"/>
    <property type="molecule type" value="Genomic_DNA"/>
</dbReference>
<keyword evidence="4 10" id="KW-0808">Transferase</keyword>
<evidence type="ECO:0000256" key="4">
    <source>
        <dbReference type="ARBA" id="ARBA00022679"/>
    </source>
</evidence>
<keyword evidence="11" id="KW-1185">Reference proteome</keyword>
<feature type="transmembrane region" description="Helical" evidence="8">
    <location>
        <begin position="256"/>
        <end position="273"/>
    </location>
</feature>
<evidence type="ECO:0000259" key="9">
    <source>
        <dbReference type="Pfam" id="PF13231"/>
    </source>
</evidence>
<evidence type="ECO:0000256" key="3">
    <source>
        <dbReference type="ARBA" id="ARBA00022676"/>
    </source>
</evidence>
<name>A0ABD5TCI5_9EURY</name>
<feature type="transmembrane region" description="Helical" evidence="8">
    <location>
        <begin position="32"/>
        <end position="51"/>
    </location>
</feature>
<feature type="domain" description="Glycosyltransferase RgtA/B/C/D-like" evidence="9">
    <location>
        <begin position="80"/>
        <end position="223"/>
    </location>
</feature>
<dbReference type="PANTHER" id="PTHR33908">
    <property type="entry name" value="MANNOSYLTRANSFERASE YKCB-RELATED"/>
    <property type="match status" value="1"/>
</dbReference>
<keyword evidence="5 8" id="KW-0812">Transmembrane</keyword>
<feature type="transmembrane region" description="Helical" evidence="8">
    <location>
        <begin position="308"/>
        <end position="328"/>
    </location>
</feature>
<evidence type="ECO:0000256" key="6">
    <source>
        <dbReference type="ARBA" id="ARBA00022989"/>
    </source>
</evidence>
<evidence type="ECO:0000256" key="2">
    <source>
        <dbReference type="ARBA" id="ARBA00022475"/>
    </source>
</evidence>
<feature type="transmembrane region" description="Helical" evidence="8">
    <location>
        <begin position="229"/>
        <end position="249"/>
    </location>
</feature>
<proteinExistence type="predicted"/>
<dbReference type="GO" id="GO:0016757">
    <property type="term" value="F:glycosyltransferase activity"/>
    <property type="evidence" value="ECO:0007669"/>
    <property type="project" value="UniProtKB-KW"/>
</dbReference>